<evidence type="ECO:0000256" key="10">
    <source>
        <dbReference type="ARBA" id="ARBA00023304"/>
    </source>
</evidence>
<organism evidence="16 17">
    <name type="scientific">Solibaculum intestinale</name>
    <dbReference type="NCBI Taxonomy" id="3133165"/>
    <lineage>
        <taxon>Bacteria</taxon>
        <taxon>Bacillati</taxon>
        <taxon>Bacillota</taxon>
        <taxon>Clostridia</taxon>
        <taxon>Eubacteriales</taxon>
        <taxon>Oscillospiraceae</taxon>
        <taxon>Solibaculum</taxon>
    </lineage>
</organism>
<feature type="domain" description="Thiamine pyrophosphate enzyme TPP-binding" evidence="14">
    <location>
        <begin position="384"/>
        <end position="532"/>
    </location>
</feature>
<comment type="similarity">
    <text evidence="3 12">Belongs to the TPP enzyme family.</text>
</comment>
<dbReference type="CDD" id="cd02015">
    <property type="entry name" value="TPP_AHAS"/>
    <property type="match status" value="1"/>
</dbReference>
<dbReference type="EC" id="2.2.1.6" evidence="4 12"/>
<dbReference type="Proteomes" id="UP001489509">
    <property type="component" value="Unassembled WGS sequence"/>
</dbReference>
<evidence type="ECO:0000256" key="7">
    <source>
        <dbReference type="ARBA" id="ARBA00022723"/>
    </source>
</evidence>
<sequence>MMTMKMPGAQIIVETLISQGVTTVFGYPGGQVLNIYDELYKASDRIRHIITAHEQGAAHAADGYARSTGKVGVVIATSGPGASNLVTGIATAYLDSTPMVAITGNVPLPLIGRDSFQEVDIAGITMPVTKHNYIVKDVAVLEDTIREAFQIAKSGRPGPVLIDVPKDVQIALCDYVQGGEVAADPFQSPADEELIQAAKMVAASKRPFIYSGGGIVSADASKELLSFAGRIDAPIGTSMMGLSAVPSGYPGFLGMTGMHGRYAASKAMAEADLIIAVGTRFSDRATGNKDEFAKKAQVLHIDIDPAEIGKNIPAQKSLIGNIKDILARLCALLSPQTHGAWKAQVETMRAYEKENQEVFLGLSPQYVIQAANRILGDDLLVATDVGQHQMWAAQYYPFSRPRSFITSGGLGTMGFGMGAAIGSCIANGEKRTVLFTGDGSFHMNLNEMSTAVANRLPLVIVVMNNGVLGMVRQWQTLFYGQRYSNTTLDRQTDFVKLAEAFGAKGIRVTNEEEVDAAYREAMETQGPVLIDCVIHPDEKVLPMIPPGGTIDDIMLK</sequence>
<evidence type="ECO:0000256" key="9">
    <source>
        <dbReference type="ARBA" id="ARBA00023052"/>
    </source>
</evidence>
<proteinExistence type="inferred from homology"/>
<keyword evidence="8 12" id="KW-0460">Magnesium</keyword>
<dbReference type="InterPro" id="IPR011766">
    <property type="entry name" value="TPP_enzyme_TPP-bd"/>
</dbReference>
<dbReference type="EMBL" id="JBBMFD010000001">
    <property type="protein sequence ID" value="MEQ2439440.1"/>
    <property type="molecule type" value="Genomic_DNA"/>
</dbReference>
<dbReference type="Gene3D" id="3.40.50.1220">
    <property type="entry name" value="TPP-binding domain"/>
    <property type="match status" value="1"/>
</dbReference>
<evidence type="ECO:0000256" key="5">
    <source>
        <dbReference type="ARBA" id="ARBA00022605"/>
    </source>
</evidence>
<keyword evidence="17" id="KW-1185">Reference proteome</keyword>
<evidence type="ECO:0000256" key="12">
    <source>
        <dbReference type="RuleBase" id="RU003591"/>
    </source>
</evidence>
<evidence type="ECO:0000256" key="2">
    <source>
        <dbReference type="ARBA" id="ARBA00005025"/>
    </source>
</evidence>
<evidence type="ECO:0000256" key="3">
    <source>
        <dbReference type="ARBA" id="ARBA00007812"/>
    </source>
</evidence>
<keyword evidence="10 12" id="KW-0100">Branched-chain amino acid biosynthesis</keyword>
<reference evidence="16 17" key="1">
    <citation type="submission" date="2024-03" db="EMBL/GenBank/DDBJ databases">
        <title>Human intestinal bacterial collection.</title>
        <authorList>
            <person name="Pauvert C."/>
            <person name="Hitch T.C.A."/>
            <person name="Clavel T."/>
        </authorList>
    </citation>
    <scope>NUCLEOTIDE SEQUENCE [LARGE SCALE GENOMIC DNA]</scope>
    <source>
        <strain evidence="16 17">CLA-JM-H44</strain>
    </source>
</reference>
<comment type="cofactor">
    <cofactor evidence="12">
        <name>thiamine diphosphate</name>
        <dbReference type="ChEBI" id="CHEBI:58937"/>
    </cofactor>
    <text evidence="12">Binds 1 thiamine pyrophosphate per subunit.</text>
</comment>
<dbReference type="InterPro" id="IPR039368">
    <property type="entry name" value="AHAS_TPP"/>
</dbReference>
<dbReference type="Pfam" id="PF02776">
    <property type="entry name" value="TPP_enzyme_N"/>
    <property type="match status" value="1"/>
</dbReference>
<dbReference type="NCBIfam" id="TIGR00118">
    <property type="entry name" value="acolac_lg"/>
    <property type="match status" value="1"/>
</dbReference>
<dbReference type="SUPFAM" id="SSF52467">
    <property type="entry name" value="DHS-like NAD/FAD-binding domain"/>
    <property type="match status" value="1"/>
</dbReference>
<comment type="cofactor">
    <cofactor evidence="12">
        <name>Mg(2+)</name>
        <dbReference type="ChEBI" id="CHEBI:18420"/>
    </cofactor>
    <text evidence="12">Binds 1 Mg(2+) ion per subunit.</text>
</comment>
<comment type="pathway">
    <text evidence="1 12">Amino-acid biosynthesis; L-isoleucine biosynthesis; L-isoleucine from 2-oxobutanoate: step 1/4.</text>
</comment>
<dbReference type="InterPro" id="IPR029061">
    <property type="entry name" value="THDP-binding"/>
</dbReference>
<evidence type="ECO:0000259" key="14">
    <source>
        <dbReference type="Pfam" id="PF02775"/>
    </source>
</evidence>
<dbReference type="PANTHER" id="PTHR18968:SF13">
    <property type="entry name" value="ACETOLACTATE SYNTHASE CATALYTIC SUBUNIT, MITOCHONDRIAL"/>
    <property type="match status" value="1"/>
</dbReference>
<evidence type="ECO:0000259" key="13">
    <source>
        <dbReference type="Pfam" id="PF00205"/>
    </source>
</evidence>
<feature type="domain" description="Thiamine pyrophosphate enzyme N-terminal TPP-binding" evidence="15">
    <location>
        <begin position="6"/>
        <end position="122"/>
    </location>
</feature>
<feature type="domain" description="Thiamine pyrophosphate enzyme central" evidence="13">
    <location>
        <begin position="196"/>
        <end position="329"/>
    </location>
</feature>
<evidence type="ECO:0000313" key="16">
    <source>
        <dbReference type="EMBL" id="MEQ2439440.1"/>
    </source>
</evidence>
<comment type="caution">
    <text evidence="16">The sequence shown here is derived from an EMBL/GenBank/DDBJ whole genome shotgun (WGS) entry which is preliminary data.</text>
</comment>
<keyword evidence="9 12" id="KW-0786">Thiamine pyrophosphate</keyword>
<name>A0ABV1DY75_9FIRM</name>
<dbReference type="Pfam" id="PF00205">
    <property type="entry name" value="TPP_enzyme_M"/>
    <property type="match status" value="1"/>
</dbReference>
<dbReference type="PANTHER" id="PTHR18968">
    <property type="entry name" value="THIAMINE PYROPHOSPHATE ENZYMES"/>
    <property type="match status" value="1"/>
</dbReference>
<dbReference type="Gene3D" id="3.40.50.970">
    <property type="match status" value="2"/>
</dbReference>
<evidence type="ECO:0000256" key="6">
    <source>
        <dbReference type="ARBA" id="ARBA00022679"/>
    </source>
</evidence>
<dbReference type="InterPro" id="IPR045229">
    <property type="entry name" value="TPP_enz"/>
</dbReference>
<accession>A0ABV1DY75</accession>
<protein>
    <recommendedName>
        <fullName evidence="4 12">Acetolactate synthase</fullName>
        <ecNumber evidence="4 12">2.2.1.6</ecNumber>
    </recommendedName>
</protein>
<evidence type="ECO:0000256" key="1">
    <source>
        <dbReference type="ARBA" id="ARBA00004974"/>
    </source>
</evidence>
<gene>
    <name evidence="16" type="primary">ilvB</name>
    <name evidence="16" type="ORF">WMO26_01210</name>
</gene>
<dbReference type="SUPFAM" id="SSF52518">
    <property type="entry name" value="Thiamin diphosphate-binding fold (THDP-binding)"/>
    <property type="match status" value="2"/>
</dbReference>
<keyword evidence="7 12" id="KW-0479">Metal-binding</keyword>
<dbReference type="InterPro" id="IPR012000">
    <property type="entry name" value="Thiamin_PyroP_enz_cen_dom"/>
</dbReference>
<dbReference type="Pfam" id="PF02775">
    <property type="entry name" value="TPP_enzyme_C"/>
    <property type="match status" value="1"/>
</dbReference>
<evidence type="ECO:0000259" key="15">
    <source>
        <dbReference type="Pfam" id="PF02776"/>
    </source>
</evidence>
<evidence type="ECO:0000256" key="11">
    <source>
        <dbReference type="ARBA" id="ARBA00048670"/>
    </source>
</evidence>
<dbReference type="CDD" id="cd07035">
    <property type="entry name" value="TPP_PYR_POX_like"/>
    <property type="match status" value="1"/>
</dbReference>
<keyword evidence="6 12" id="KW-0808">Transferase</keyword>
<comment type="pathway">
    <text evidence="2 12">Amino-acid biosynthesis; L-valine biosynthesis; L-valine from pyruvate: step 1/4.</text>
</comment>
<dbReference type="InterPro" id="IPR029035">
    <property type="entry name" value="DHS-like_NAD/FAD-binding_dom"/>
</dbReference>
<evidence type="ECO:0000256" key="4">
    <source>
        <dbReference type="ARBA" id="ARBA00013145"/>
    </source>
</evidence>
<dbReference type="InterPro" id="IPR012001">
    <property type="entry name" value="Thiamin_PyroP_enz_TPP-bd_dom"/>
</dbReference>
<dbReference type="InterPro" id="IPR012846">
    <property type="entry name" value="Acetolactate_synth_lsu"/>
</dbReference>
<evidence type="ECO:0000256" key="8">
    <source>
        <dbReference type="ARBA" id="ARBA00022842"/>
    </source>
</evidence>
<evidence type="ECO:0000313" key="17">
    <source>
        <dbReference type="Proteomes" id="UP001489509"/>
    </source>
</evidence>
<comment type="catalytic activity">
    <reaction evidence="11 12">
        <text>2 pyruvate + H(+) = (2S)-2-acetolactate + CO2</text>
        <dbReference type="Rhea" id="RHEA:25249"/>
        <dbReference type="ChEBI" id="CHEBI:15361"/>
        <dbReference type="ChEBI" id="CHEBI:15378"/>
        <dbReference type="ChEBI" id="CHEBI:16526"/>
        <dbReference type="ChEBI" id="CHEBI:58476"/>
        <dbReference type="EC" id="2.2.1.6"/>
    </reaction>
</comment>
<keyword evidence="5 12" id="KW-0028">Amino-acid biosynthesis</keyword>
<dbReference type="GO" id="GO:0003984">
    <property type="term" value="F:acetolactate synthase activity"/>
    <property type="evidence" value="ECO:0007669"/>
    <property type="project" value="UniProtKB-EC"/>
</dbReference>